<evidence type="ECO:0000256" key="2">
    <source>
        <dbReference type="SAM" id="Phobius"/>
    </source>
</evidence>
<name>A0ABR8MQM5_9BACL</name>
<dbReference type="InterPro" id="IPR051675">
    <property type="entry name" value="Endo/Exo/Phosphatase_dom_1"/>
</dbReference>
<gene>
    <name evidence="4" type="ORF">H8B09_04000</name>
</gene>
<feature type="compositionally biased region" description="Low complexity" evidence="1">
    <location>
        <begin position="122"/>
        <end position="131"/>
    </location>
</feature>
<evidence type="ECO:0000256" key="1">
    <source>
        <dbReference type="SAM" id="MobiDB-lite"/>
    </source>
</evidence>
<dbReference type="RefSeq" id="WP_191202159.1">
    <property type="nucleotide sequence ID" value="NZ_JACXZA010000001.1"/>
</dbReference>
<dbReference type="SMART" id="SM00278">
    <property type="entry name" value="HhH1"/>
    <property type="match status" value="2"/>
</dbReference>
<dbReference type="InterPro" id="IPR010994">
    <property type="entry name" value="RuvA_2-like"/>
</dbReference>
<feature type="domain" description="Helix-hairpin-helix DNA-binding motif class 1" evidence="3">
    <location>
        <begin position="147"/>
        <end position="166"/>
    </location>
</feature>
<proteinExistence type="predicted"/>
<sequence>MEVKAMFARSESSRHSHPVRLAILIGCIGALLAGFGVYRMKQGTQDSWQPLNESLNALLTEEASGSPARATAAPVDAAIPSAKPNGADASQQAGNNSVATIAVSQTAPNASLPETAQPPSAPAAEESSAVVSAAPDGRIDINHATAQQLDELPGIGPAKAAAIVADREANGPFRSVDDLDRVKGIGAKMIEKLRASVVALP</sequence>
<keyword evidence="2" id="KW-0812">Transmembrane</keyword>
<evidence type="ECO:0000313" key="4">
    <source>
        <dbReference type="EMBL" id="MBD3917905.1"/>
    </source>
</evidence>
<dbReference type="EMBL" id="JACXZA010000001">
    <property type="protein sequence ID" value="MBD3917905.1"/>
    <property type="molecule type" value="Genomic_DNA"/>
</dbReference>
<dbReference type="InterPro" id="IPR004509">
    <property type="entry name" value="Competence_ComEA_HhH"/>
</dbReference>
<dbReference type="Gene3D" id="1.10.150.280">
    <property type="entry name" value="AF1531-like domain"/>
    <property type="match status" value="1"/>
</dbReference>
<feature type="region of interest" description="Disordered" evidence="1">
    <location>
        <begin position="110"/>
        <end position="131"/>
    </location>
</feature>
<reference evidence="4 5" key="1">
    <citation type="submission" date="2020-09" db="EMBL/GenBank/DDBJ databases">
        <title>Paenibacillus sp. strain PR3 16S rRNA gene Genome sequencing and assembly.</title>
        <authorList>
            <person name="Kim J."/>
        </authorList>
    </citation>
    <scope>NUCLEOTIDE SEQUENCE [LARGE SCALE GENOMIC DNA]</scope>
    <source>
        <strain evidence="4 5">PR3</strain>
    </source>
</reference>
<dbReference type="InterPro" id="IPR003583">
    <property type="entry name" value="Hlx-hairpin-Hlx_DNA-bd_motif"/>
</dbReference>
<keyword evidence="4" id="KW-0238">DNA-binding</keyword>
<feature type="transmembrane region" description="Helical" evidence="2">
    <location>
        <begin position="21"/>
        <end position="40"/>
    </location>
</feature>
<dbReference type="Pfam" id="PF12836">
    <property type="entry name" value="HHH_3"/>
    <property type="match status" value="1"/>
</dbReference>
<keyword evidence="5" id="KW-1185">Reference proteome</keyword>
<comment type="caution">
    <text evidence="4">The sequence shown here is derived from an EMBL/GenBank/DDBJ whole genome shotgun (WGS) entry which is preliminary data.</text>
</comment>
<dbReference type="GO" id="GO:0003677">
    <property type="term" value="F:DNA binding"/>
    <property type="evidence" value="ECO:0007669"/>
    <property type="project" value="UniProtKB-KW"/>
</dbReference>
<dbReference type="PANTHER" id="PTHR21180:SF32">
    <property type="entry name" value="ENDONUCLEASE_EXONUCLEASE_PHOSPHATASE FAMILY DOMAIN-CONTAINING PROTEIN 1"/>
    <property type="match status" value="1"/>
</dbReference>
<dbReference type="SUPFAM" id="SSF47781">
    <property type="entry name" value="RuvA domain 2-like"/>
    <property type="match status" value="1"/>
</dbReference>
<evidence type="ECO:0000313" key="5">
    <source>
        <dbReference type="Proteomes" id="UP000609346"/>
    </source>
</evidence>
<keyword evidence="2" id="KW-0472">Membrane</keyword>
<dbReference type="Proteomes" id="UP000609346">
    <property type="component" value="Unassembled WGS sequence"/>
</dbReference>
<dbReference type="NCBIfam" id="TIGR00426">
    <property type="entry name" value="competence protein ComEA helix-hairpin-helix repeat region"/>
    <property type="match status" value="1"/>
</dbReference>
<dbReference type="PANTHER" id="PTHR21180">
    <property type="entry name" value="ENDONUCLEASE/EXONUCLEASE/PHOSPHATASE FAMILY DOMAIN-CONTAINING PROTEIN 1"/>
    <property type="match status" value="1"/>
</dbReference>
<feature type="domain" description="Helix-hairpin-helix DNA-binding motif class 1" evidence="3">
    <location>
        <begin position="177"/>
        <end position="196"/>
    </location>
</feature>
<organism evidence="4 5">
    <name type="scientific">Paenibacillus terricola</name>
    <dbReference type="NCBI Taxonomy" id="2763503"/>
    <lineage>
        <taxon>Bacteria</taxon>
        <taxon>Bacillati</taxon>
        <taxon>Bacillota</taxon>
        <taxon>Bacilli</taxon>
        <taxon>Bacillales</taxon>
        <taxon>Paenibacillaceae</taxon>
        <taxon>Paenibacillus</taxon>
    </lineage>
</organism>
<evidence type="ECO:0000259" key="3">
    <source>
        <dbReference type="SMART" id="SM00278"/>
    </source>
</evidence>
<keyword evidence="2" id="KW-1133">Transmembrane helix</keyword>
<protein>
    <submittedName>
        <fullName evidence="4">ComEA family DNA-binding protein</fullName>
    </submittedName>
</protein>
<accession>A0ABR8MQM5</accession>